<evidence type="ECO:0000313" key="3">
    <source>
        <dbReference type="EMBL" id="VTR38887.1"/>
    </source>
</evidence>
<reference evidence="3 4" key="1">
    <citation type="submission" date="2019-05" db="EMBL/GenBank/DDBJ databases">
        <authorList>
            <consortium name="Pathogen Informatics"/>
        </authorList>
    </citation>
    <scope>NUCLEOTIDE SEQUENCE [LARGE SCALE GENOMIC DNA]</scope>
    <source>
        <strain evidence="3 4">NCTC11429</strain>
    </source>
</reference>
<feature type="domain" description="Apiosidase-like catalytic" evidence="2">
    <location>
        <begin position="62"/>
        <end position="395"/>
    </location>
</feature>
<dbReference type="RefSeq" id="WP_232048674.1">
    <property type="nucleotide sequence ID" value="NZ_LR590484.1"/>
</dbReference>
<dbReference type="Pfam" id="PF13204">
    <property type="entry name" value="Apiosidase"/>
    <property type="match status" value="1"/>
</dbReference>
<dbReference type="Pfam" id="PF12904">
    <property type="entry name" value="Collagen_bind_2"/>
    <property type="match status" value="1"/>
</dbReference>
<evidence type="ECO:0000259" key="1">
    <source>
        <dbReference type="Pfam" id="PF12904"/>
    </source>
</evidence>
<dbReference type="InterPro" id="IPR024749">
    <property type="entry name" value="Collagen-bd_put"/>
</dbReference>
<evidence type="ECO:0000259" key="2">
    <source>
        <dbReference type="Pfam" id="PF13204"/>
    </source>
</evidence>
<evidence type="ECO:0000313" key="4">
    <source>
        <dbReference type="Proteomes" id="UP000308196"/>
    </source>
</evidence>
<accession>A0A4U9V071</accession>
<name>A0A4U9V071_9SPHI</name>
<sequence>MSIHKKYPFLKAEQPCLLSWIFQRTFKKQGVFRKVFSFAMMGVFVSCATEKEHRDLPLLKISENKRYVVTQDGKPFFWLGDTGWLLFNKMNRDEAEQYLEDRRQKGFNVIQAMVLHTVPSVNAYGDSSVINADISRPLVTTGNNPNHADEYDYWDHIDYIIDKAAEKGIYMALVPVWGSPVKDGKVSVEQAEQYAKFLAERWKDRSNIIWLNGGDIKGSDKIDVWKKIGQTIKSIDPKHLMTFHPRGRTASSDWFHNESWLDFNMVQSGHRRYDQDTSKNEQKHYGEDNWKFMAADWDLKPVKPTIDGEPSYEGIPQGLHDITEPRWTDADVRRYGYWSVFAGAFGYTYGQNSVMQMHSKKDTTSAYGSDEVWSSAIHAPGASQMKYLKELMLSRTDYFDRIPDQTLIVDNGEKYDRLLATRTDHYAFIYNYTGRPMTVNMGKIKGSKVKASWFNPRNGETKVIGEMENKGIQHFTPEGGQKEGNDWVLILDSVS</sequence>
<dbReference type="SUPFAM" id="SSF51445">
    <property type="entry name" value="(Trans)glycosidases"/>
    <property type="match status" value="1"/>
</dbReference>
<dbReference type="KEGG" id="stha:NCTC11429_02097"/>
<dbReference type="PANTHER" id="PTHR37836:SF3">
    <property type="entry name" value="ENDOGLUCANASE"/>
    <property type="match status" value="1"/>
</dbReference>
<dbReference type="EMBL" id="LR590484">
    <property type="protein sequence ID" value="VTR38887.1"/>
    <property type="molecule type" value="Genomic_DNA"/>
</dbReference>
<dbReference type="InterPro" id="IPR017853">
    <property type="entry name" value="GH"/>
</dbReference>
<gene>
    <name evidence="3" type="ORF">NCTC11429_02097</name>
</gene>
<dbReference type="PANTHER" id="PTHR37836">
    <property type="entry name" value="LMO1036 PROTEIN"/>
    <property type="match status" value="1"/>
</dbReference>
<dbReference type="Proteomes" id="UP000308196">
    <property type="component" value="Chromosome"/>
</dbReference>
<dbReference type="AlphaFoldDB" id="A0A4U9V071"/>
<dbReference type="STRING" id="1123265.GCA_000686625_00965"/>
<dbReference type="Gene3D" id="3.20.20.80">
    <property type="entry name" value="Glycosidases"/>
    <property type="match status" value="1"/>
</dbReference>
<dbReference type="GeneID" id="78462825"/>
<proteinExistence type="predicted"/>
<organism evidence="3 4">
    <name type="scientific">Sphingobacterium thalpophilum</name>
    <dbReference type="NCBI Taxonomy" id="259"/>
    <lineage>
        <taxon>Bacteria</taxon>
        <taxon>Pseudomonadati</taxon>
        <taxon>Bacteroidota</taxon>
        <taxon>Sphingobacteriia</taxon>
        <taxon>Sphingobacteriales</taxon>
        <taxon>Sphingobacteriaceae</taxon>
        <taxon>Sphingobacterium</taxon>
    </lineage>
</organism>
<feature type="domain" description="Putative collagen-binding" evidence="1">
    <location>
        <begin position="402"/>
        <end position="492"/>
    </location>
</feature>
<protein>
    <submittedName>
        <fullName evidence="3">Endoglucanase</fullName>
    </submittedName>
</protein>
<dbReference type="InterPro" id="IPR025277">
    <property type="entry name" value="Apiosidase-like_cat_dom"/>
</dbReference>